<dbReference type="SMART" id="SM00903">
    <property type="entry name" value="Flavin_Reduct"/>
    <property type="match status" value="1"/>
</dbReference>
<gene>
    <name evidence="3" type="ORF">GA0070216_11156</name>
</gene>
<dbReference type="AlphaFoldDB" id="A0A1C4ZT92"/>
<organism evidence="3 4">
    <name type="scientific">Micromonospora matsumotoense</name>
    <dbReference type="NCBI Taxonomy" id="121616"/>
    <lineage>
        <taxon>Bacteria</taxon>
        <taxon>Bacillati</taxon>
        <taxon>Actinomycetota</taxon>
        <taxon>Actinomycetes</taxon>
        <taxon>Micromonosporales</taxon>
        <taxon>Micromonosporaceae</taxon>
        <taxon>Micromonospora</taxon>
    </lineage>
</organism>
<accession>A0A1C4ZT92</accession>
<evidence type="ECO:0000259" key="2">
    <source>
        <dbReference type="SMART" id="SM00903"/>
    </source>
</evidence>
<dbReference type="Pfam" id="PF01613">
    <property type="entry name" value="Flavin_Reduct"/>
    <property type="match status" value="1"/>
</dbReference>
<evidence type="ECO:0000313" key="3">
    <source>
        <dbReference type="EMBL" id="SCF36011.1"/>
    </source>
</evidence>
<feature type="compositionally biased region" description="Basic and acidic residues" evidence="1">
    <location>
        <begin position="99"/>
        <end position="108"/>
    </location>
</feature>
<dbReference type="InterPro" id="IPR012349">
    <property type="entry name" value="Split_barrel_FMN-bd"/>
</dbReference>
<reference evidence="4" key="1">
    <citation type="submission" date="2016-06" db="EMBL/GenBank/DDBJ databases">
        <authorList>
            <person name="Varghese N."/>
            <person name="Submissions Spin"/>
        </authorList>
    </citation>
    <scope>NUCLEOTIDE SEQUENCE [LARGE SCALE GENOMIC DNA]</scope>
    <source>
        <strain evidence="4">DSM 44100</strain>
    </source>
</reference>
<evidence type="ECO:0000256" key="1">
    <source>
        <dbReference type="SAM" id="MobiDB-lite"/>
    </source>
</evidence>
<dbReference type="Proteomes" id="UP000198797">
    <property type="component" value="Unassembled WGS sequence"/>
</dbReference>
<dbReference type="Gene3D" id="2.30.110.10">
    <property type="entry name" value="Electron Transport, Fmn-binding Protein, Chain A"/>
    <property type="match status" value="1"/>
</dbReference>
<dbReference type="EMBL" id="FMCU01000011">
    <property type="protein sequence ID" value="SCF36011.1"/>
    <property type="molecule type" value="Genomic_DNA"/>
</dbReference>
<dbReference type="SUPFAM" id="SSF50475">
    <property type="entry name" value="FMN-binding split barrel"/>
    <property type="match status" value="1"/>
</dbReference>
<proteinExistence type="predicted"/>
<sequence length="304" mass="33248">MVRRFVPHVPMRPLWRCWACGAPWPCQPARLTLLVEYRGQRTALLVYLGALMVEAGDQLSQLTDHARPAELHERFLGWARARSAGRPGDRLRVSGTEPACRDRPRAEDQESAAVSRPDPATRDGAGATMFHVNPEPGAEIHHTDPFAVPTGQRSPARRLRGRLAAPVTLWTAPAPAGLTVSSTLVAEGEPDRLLGLIDPEADLWAAIEEAGRFAVTPLGPPHRQLADRFAGLFPSPGGLFATGSWTDTRYGPVPADAGSWAGCRLDTAREYGWALLVEATIETVEIVTDTHPLLHYRGRYHHLP</sequence>
<dbReference type="GO" id="GO:0010181">
    <property type="term" value="F:FMN binding"/>
    <property type="evidence" value="ECO:0007669"/>
    <property type="project" value="InterPro"/>
</dbReference>
<dbReference type="STRING" id="121616.GA0070216_11156"/>
<dbReference type="GO" id="GO:0016646">
    <property type="term" value="F:oxidoreductase activity, acting on the CH-NH group of donors, NAD or NADP as acceptor"/>
    <property type="evidence" value="ECO:0007669"/>
    <property type="project" value="UniProtKB-ARBA"/>
</dbReference>
<dbReference type="InterPro" id="IPR002563">
    <property type="entry name" value="Flavin_Rdtase-like_dom"/>
</dbReference>
<protein>
    <submittedName>
        <fullName evidence="3">NADH-FMN oxidoreductase RutF, flavin reductase (DIM6/NTAB) family</fullName>
    </submittedName>
</protein>
<keyword evidence="4" id="KW-1185">Reference proteome</keyword>
<feature type="region of interest" description="Disordered" evidence="1">
    <location>
        <begin position="85"/>
        <end position="127"/>
    </location>
</feature>
<name>A0A1C4ZT92_9ACTN</name>
<evidence type="ECO:0000313" key="4">
    <source>
        <dbReference type="Proteomes" id="UP000198797"/>
    </source>
</evidence>
<feature type="domain" description="Flavin reductase like" evidence="2">
    <location>
        <begin position="160"/>
        <end position="302"/>
    </location>
</feature>